<reference evidence="6 7" key="1">
    <citation type="submission" date="2022-08" db="EMBL/GenBank/DDBJ databases">
        <title>Aerococcaceae sp. nov isolated from spoiled eye mask.</title>
        <authorList>
            <person name="Zhou G."/>
            <person name="Xie X.-B."/>
            <person name="Shi Q.-S."/>
            <person name="Wang Y.-S."/>
            <person name="Wen X."/>
            <person name="Peng H."/>
            <person name="Yang X.-J."/>
            <person name="Tao H.-B."/>
            <person name="Huang X.-M."/>
        </authorList>
    </citation>
    <scope>NUCLEOTIDE SEQUENCE [LARGE SCALE GENOMIC DNA]</scope>
    <source>
        <strain evidence="7">DM20194951</strain>
    </source>
</reference>
<dbReference type="Gene3D" id="1.10.10.10">
    <property type="entry name" value="Winged helix-like DNA-binding domain superfamily/Winged helix DNA-binding domain"/>
    <property type="match status" value="1"/>
</dbReference>
<keyword evidence="2" id="KW-0805">Transcription regulation</keyword>
<gene>
    <name evidence="6" type="ORF">NRE15_10985</name>
</gene>
<dbReference type="InterPro" id="IPR036388">
    <property type="entry name" value="WH-like_DNA-bd_sf"/>
</dbReference>
<dbReference type="PROSITE" id="PS50931">
    <property type="entry name" value="HTH_LYSR"/>
    <property type="match status" value="1"/>
</dbReference>
<dbReference type="InterPro" id="IPR005119">
    <property type="entry name" value="LysR_subst-bd"/>
</dbReference>
<evidence type="ECO:0000256" key="1">
    <source>
        <dbReference type="ARBA" id="ARBA00009437"/>
    </source>
</evidence>
<name>A0ABY5P4B6_9LACT</name>
<dbReference type="InterPro" id="IPR050950">
    <property type="entry name" value="HTH-type_LysR_regulators"/>
</dbReference>
<dbReference type="CDD" id="cd05466">
    <property type="entry name" value="PBP2_LTTR_substrate"/>
    <property type="match status" value="1"/>
</dbReference>
<organism evidence="6 7">
    <name type="scientific">Fundicoccus culcitae</name>
    <dbReference type="NCBI Taxonomy" id="2969821"/>
    <lineage>
        <taxon>Bacteria</taxon>
        <taxon>Bacillati</taxon>
        <taxon>Bacillota</taxon>
        <taxon>Bacilli</taxon>
        <taxon>Lactobacillales</taxon>
        <taxon>Aerococcaceae</taxon>
        <taxon>Fundicoccus</taxon>
    </lineage>
</organism>
<evidence type="ECO:0000256" key="4">
    <source>
        <dbReference type="ARBA" id="ARBA00023163"/>
    </source>
</evidence>
<evidence type="ECO:0000256" key="2">
    <source>
        <dbReference type="ARBA" id="ARBA00023015"/>
    </source>
</evidence>
<keyword evidence="4" id="KW-0804">Transcription</keyword>
<dbReference type="Pfam" id="PF03466">
    <property type="entry name" value="LysR_substrate"/>
    <property type="match status" value="1"/>
</dbReference>
<protein>
    <submittedName>
        <fullName evidence="6">LysR family transcriptional regulator</fullName>
    </submittedName>
</protein>
<sequence length="302" mass="34982">MNLDVNQMSYLINIVECGCNLTLAAKKIHISQSALSQFIKNFEQDEEVILFNRKNGRLSGLTESGQKIYQYSKEIMEKVEELDQLVRREASKQKGTVRLGVPSLILRVYLATFIPNFTLNFPDIQFEVTENGCHNLRKMLINNDIDLAFLIEPTDLDLTSFDQHVVDINEMVAFMDSEHVLNHSADLEWEELKGYPLATFNETFTTNGLVRDKLNENHLDNKFSFLSASWDFLVEATRWNDIVTILPKPIDKYMDTNEVAVKRFKDPIPFNVYLCRRKKETYSDVEDMLLNAILDMFYAPVD</sequence>
<evidence type="ECO:0000259" key="5">
    <source>
        <dbReference type="PROSITE" id="PS50931"/>
    </source>
</evidence>
<accession>A0ABY5P4B6</accession>
<keyword evidence="7" id="KW-1185">Reference proteome</keyword>
<comment type="similarity">
    <text evidence="1">Belongs to the LysR transcriptional regulatory family.</text>
</comment>
<proteinExistence type="inferred from homology"/>
<dbReference type="InterPro" id="IPR000847">
    <property type="entry name" value="LysR_HTH_N"/>
</dbReference>
<dbReference type="InterPro" id="IPR036390">
    <property type="entry name" value="WH_DNA-bd_sf"/>
</dbReference>
<evidence type="ECO:0000313" key="6">
    <source>
        <dbReference type="EMBL" id="UUX33421.1"/>
    </source>
</evidence>
<evidence type="ECO:0000313" key="7">
    <source>
        <dbReference type="Proteomes" id="UP001315967"/>
    </source>
</evidence>
<dbReference type="SUPFAM" id="SSF53850">
    <property type="entry name" value="Periplasmic binding protein-like II"/>
    <property type="match status" value="1"/>
</dbReference>
<dbReference type="SUPFAM" id="SSF46785">
    <property type="entry name" value="Winged helix' DNA-binding domain"/>
    <property type="match status" value="1"/>
</dbReference>
<dbReference type="PANTHER" id="PTHR30419">
    <property type="entry name" value="HTH-TYPE TRANSCRIPTIONAL REGULATOR YBHD"/>
    <property type="match status" value="1"/>
</dbReference>
<dbReference type="Gene3D" id="3.40.190.290">
    <property type="match status" value="1"/>
</dbReference>
<keyword evidence="3" id="KW-0238">DNA-binding</keyword>
<evidence type="ECO:0000256" key="3">
    <source>
        <dbReference type="ARBA" id="ARBA00023125"/>
    </source>
</evidence>
<dbReference type="PANTHER" id="PTHR30419:SF8">
    <property type="entry name" value="NITROGEN ASSIMILATION TRANSCRIPTIONAL ACTIVATOR-RELATED"/>
    <property type="match status" value="1"/>
</dbReference>
<feature type="domain" description="HTH lysR-type" evidence="5">
    <location>
        <begin position="1"/>
        <end position="61"/>
    </location>
</feature>
<dbReference type="Pfam" id="PF00126">
    <property type="entry name" value="HTH_1"/>
    <property type="match status" value="1"/>
</dbReference>
<dbReference type="EMBL" id="CP102453">
    <property type="protein sequence ID" value="UUX33421.1"/>
    <property type="molecule type" value="Genomic_DNA"/>
</dbReference>
<dbReference type="RefSeq" id="WP_313792922.1">
    <property type="nucleotide sequence ID" value="NZ_CP102453.1"/>
</dbReference>
<dbReference type="Proteomes" id="UP001315967">
    <property type="component" value="Chromosome"/>
</dbReference>